<dbReference type="AlphaFoldDB" id="F4PLG8"/>
<organism evidence="2 3">
    <name type="scientific">Cavenderia fasciculata</name>
    <name type="common">Slime mold</name>
    <name type="synonym">Dictyostelium fasciculatum</name>
    <dbReference type="NCBI Taxonomy" id="261658"/>
    <lineage>
        <taxon>Eukaryota</taxon>
        <taxon>Amoebozoa</taxon>
        <taxon>Evosea</taxon>
        <taxon>Eumycetozoa</taxon>
        <taxon>Dictyostelia</taxon>
        <taxon>Acytosteliales</taxon>
        <taxon>Cavenderiaceae</taxon>
        <taxon>Cavenderia</taxon>
    </lineage>
</organism>
<dbReference type="Proteomes" id="UP000007797">
    <property type="component" value="Unassembled WGS sequence"/>
</dbReference>
<dbReference type="Gene3D" id="3.40.50.620">
    <property type="entry name" value="HUPs"/>
    <property type="match status" value="1"/>
</dbReference>
<gene>
    <name evidence="2" type="ORF">DFA_05522</name>
</gene>
<dbReference type="KEGG" id="dfa:DFA_05522"/>
<dbReference type="EMBL" id="GL883008">
    <property type="protein sequence ID" value="EGG23390.1"/>
    <property type="molecule type" value="Genomic_DNA"/>
</dbReference>
<dbReference type="GeneID" id="14875352"/>
<proteinExistence type="predicted"/>
<evidence type="ECO:0000313" key="2">
    <source>
        <dbReference type="EMBL" id="EGG23390.1"/>
    </source>
</evidence>
<accession>F4PLG8</accession>
<dbReference type="PANTHER" id="PTHR31964">
    <property type="entry name" value="ADENINE NUCLEOTIDE ALPHA HYDROLASES-LIKE SUPERFAMILY PROTEIN"/>
    <property type="match status" value="1"/>
</dbReference>
<dbReference type="CDD" id="cd23659">
    <property type="entry name" value="USP_At3g01520-like"/>
    <property type="match status" value="1"/>
</dbReference>
<feature type="domain" description="UspA" evidence="1">
    <location>
        <begin position="95"/>
        <end position="165"/>
    </location>
</feature>
<dbReference type="InterPro" id="IPR006016">
    <property type="entry name" value="UspA"/>
</dbReference>
<dbReference type="Pfam" id="PF00582">
    <property type="entry name" value="Usp"/>
    <property type="match status" value="1"/>
</dbReference>
<dbReference type="PRINTS" id="PR01438">
    <property type="entry name" value="UNVRSLSTRESS"/>
</dbReference>
<dbReference type="InterPro" id="IPR006015">
    <property type="entry name" value="Universal_stress_UspA"/>
</dbReference>
<dbReference type="InterPro" id="IPR014729">
    <property type="entry name" value="Rossmann-like_a/b/a_fold"/>
</dbReference>
<dbReference type="OrthoDB" id="843225at2759"/>
<dbReference type="PANTHER" id="PTHR31964:SF113">
    <property type="entry name" value="USPA DOMAIN-CONTAINING PROTEIN"/>
    <property type="match status" value="1"/>
</dbReference>
<sequence>MKYLVCVDGSHSSRLAASKAISMTGEEDTLIFLSVFPPLPIDNSQCSPSKYTLSKMVIEMISGVPDLVDTTEDTIQQIKNSNKKRDMAVKELHYFKEQPIPTQETKYLLVGSEDISESITSVADKFQVDCVVMGSRGMGSIKRLLLGSVSSQVLQMSHCSVMIVR</sequence>
<dbReference type="OMA" id="KMVIEMF"/>
<name>F4PLG8_CACFS</name>
<dbReference type="RefSeq" id="XP_004361241.1">
    <property type="nucleotide sequence ID" value="XM_004361184.1"/>
</dbReference>
<evidence type="ECO:0000259" key="1">
    <source>
        <dbReference type="Pfam" id="PF00582"/>
    </source>
</evidence>
<evidence type="ECO:0000313" key="3">
    <source>
        <dbReference type="Proteomes" id="UP000007797"/>
    </source>
</evidence>
<dbReference type="SUPFAM" id="SSF52402">
    <property type="entry name" value="Adenine nucleotide alpha hydrolases-like"/>
    <property type="match status" value="1"/>
</dbReference>
<reference evidence="3" key="1">
    <citation type="journal article" date="2011" name="Genome Res.">
        <title>Phylogeny-wide analysis of social amoeba genomes highlights ancient origins for complex intercellular communication.</title>
        <authorList>
            <person name="Heidel A.J."/>
            <person name="Lawal H.M."/>
            <person name="Felder M."/>
            <person name="Schilde C."/>
            <person name="Helps N.R."/>
            <person name="Tunggal B."/>
            <person name="Rivero F."/>
            <person name="John U."/>
            <person name="Schleicher M."/>
            <person name="Eichinger L."/>
            <person name="Platzer M."/>
            <person name="Noegel A.A."/>
            <person name="Schaap P."/>
            <person name="Gloeckner G."/>
        </authorList>
    </citation>
    <scope>NUCLEOTIDE SEQUENCE [LARGE SCALE GENOMIC DNA]</scope>
    <source>
        <strain evidence="3">SH3</strain>
    </source>
</reference>
<protein>
    <recommendedName>
        <fullName evidence="1">UspA domain-containing protein</fullName>
    </recommendedName>
</protein>
<keyword evidence="3" id="KW-1185">Reference proteome</keyword>